<dbReference type="InterPro" id="IPR042122">
    <property type="entry name" value="Ser_AcTrfase_N_sf"/>
</dbReference>
<dbReference type="InterPro" id="IPR010493">
    <property type="entry name" value="Ser_AcTrfase_N"/>
</dbReference>
<evidence type="ECO:0000256" key="5">
    <source>
        <dbReference type="SAM" id="MobiDB-lite"/>
    </source>
</evidence>
<name>A0ABQ4R661_9HYPH</name>
<proteinExistence type="predicted"/>
<dbReference type="CDD" id="cd03354">
    <property type="entry name" value="LbH_SAT"/>
    <property type="match status" value="1"/>
</dbReference>
<evidence type="ECO:0000256" key="3">
    <source>
        <dbReference type="ARBA" id="ARBA00022679"/>
    </source>
</evidence>
<dbReference type="InterPro" id="IPR053376">
    <property type="entry name" value="Serine_acetyltransferase"/>
</dbReference>
<feature type="domain" description="Serine acetyltransferase N-terminal" evidence="6">
    <location>
        <begin position="46"/>
        <end position="150"/>
    </location>
</feature>
<keyword evidence="4" id="KW-0012">Acyltransferase</keyword>
<keyword evidence="3" id="KW-0808">Transferase</keyword>
<organism evidence="7 8">
    <name type="scientific">Methylobacterium crusticola</name>
    <dbReference type="NCBI Taxonomy" id="1697972"/>
    <lineage>
        <taxon>Bacteria</taxon>
        <taxon>Pseudomonadati</taxon>
        <taxon>Pseudomonadota</taxon>
        <taxon>Alphaproteobacteria</taxon>
        <taxon>Hyphomicrobiales</taxon>
        <taxon>Methylobacteriaceae</taxon>
        <taxon>Methylobacterium</taxon>
    </lineage>
</organism>
<dbReference type="Pfam" id="PF06426">
    <property type="entry name" value="SATase_N"/>
    <property type="match status" value="1"/>
</dbReference>
<dbReference type="RefSeq" id="WP_238314004.1">
    <property type="nucleotide sequence ID" value="NZ_BPQH01000021.1"/>
</dbReference>
<dbReference type="InterPro" id="IPR005881">
    <property type="entry name" value="Ser_O-AcTrfase"/>
</dbReference>
<keyword evidence="8" id="KW-1185">Reference proteome</keyword>
<dbReference type="Proteomes" id="UP001055167">
    <property type="component" value="Unassembled WGS sequence"/>
</dbReference>
<dbReference type="EMBL" id="BPQH01000021">
    <property type="protein sequence ID" value="GJD52724.1"/>
    <property type="molecule type" value="Genomic_DNA"/>
</dbReference>
<evidence type="ECO:0000313" key="8">
    <source>
        <dbReference type="Proteomes" id="UP001055167"/>
    </source>
</evidence>
<dbReference type="NCBIfam" id="NF041874">
    <property type="entry name" value="EPS_EpsC"/>
    <property type="match status" value="1"/>
</dbReference>
<dbReference type="SMART" id="SM00971">
    <property type="entry name" value="SATase_N"/>
    <property type="match status" value="1"/>
</dbReference>
<feature type="compositionally biased region" description="Polar residues" evidence="5">
    <location>
        <begin position="1"/>
        <end position="13"/>
    </location>
</feature>
<evidence type="ECO:0000256" key="4">
    <source>
        <dbReference type="ARBA" id="ARBA00023315"/>
    </source>
</evidence>
<dbReference type="InterPro" id="IPR011004">
    <property type="entry name" value="Trimer_LpxA-like_sf"/>
</dbReference>
<evidence type="ECO:0000313" key="7">
    <source>
        <dbReference type="EMBL" id="GJD52724.1"/>
    </source>
</evidence>
<reference evidence="7" key="2">
    <citation type="submission" date="2021-08" db="EMBL/GenBank/DDBJ databases">
        <authorList>
            <person name="Tani A."/>
            <person name="Ola A."/>
            <person name="Ogura Y."/>
            <person name="Katsura K."/>
            <person name="Hayashi T."/>
        </authorList>
    </citation>
    <scope>NUCLEOTIDE SEQUENCE</scope>
    <source>
        <strain evidence="7">KCTC 52305</strain>
    </source>
</reference>
<reference evidence="7" key="1">
    <citation type="journal article" date="2021" name="Front. Microbiol.">
        <title>Comprehensive Comparative Genomics and Phenotyping of Methylobacterium Species.</title>
        <authorList>
            <person name="Alessa O."/>
            <person name="Ogura Y."/>
            <person name="Fujitani Y."/>
            <person name="Takami H."/>
            <person name="Hayashi T."/>
            <person name="Sahin N."/>
            <person name="Tani A."/>
        </authorList>
    </citation>
    <scope>NUCLEOTIDE SEQUENCE</scope>
    <source>
        <strain evidence="7">KCTC 52305</strain>
    </source>
</reference>
<dbReference type="PANTHER" id="PTHR42811">
    <property type="entry name" value="SERINE ACETYLTRANSFERASE"/>
    <property type="match status" value="1"/>
</dbReference>
<evidence type="ECO:0000256" key="1">
    <source>
        <dbReference type="ARBA" id="ARBA00018522"/>
    </source>
</evidence>
<sequence length="302" mass="32189">MDSASTDLDSPTGSPAGPHSSYRAAGSALRQPPLRATSHSTAEADVWAELRAEAEAALIEEPLYAGIIQATILDQRSLAQALAYRLAHRLGDGDLARLAMRDLCLAAFEADPHAGAHAVRDLIAIRERDPTCRRYLDPFLFYKGLAALEGYRIAHWLWHQGRMTLALHVQSRISEVFGCDIHPAARIGSGVFIDHATGVVIGETTIIADDVSILQSVTLGGNGKDSGDRHPKIERGVLLSVGAKVLGNIRVGEGAKVAAAAVVLHDVPPHTTVAGVPARVVSRIPRSEEPALTMDQFFGDGI</sequence>
<evidence type="ECO:0000256" key="2">
    <source>
        <dbReference type="ARBA" id="ARBA00022605"/>
    </source>
</evidence>
<gene>
    <name evidence="7" type="primary">cysE_2</name>
    <name evidence="7" type="ORF">OPKNFCMD_5491</name>
</gene>
<evidence type="ECO:0000259" key="6">
    <source>
        <dbReference type="SMART" id="SM00971"/>
    </source>
</evidence>
<dbReference type="SUPFAM" id="SSF51161">
    <property type="entry name" value="Trimeric LpxA-like enzymes"/>
    <property type="match status" value="1"/>
</dbReference>
<protein>
    <recommendedName>
        <fullName evidence="1">Serine acetyltransferase</fullName>
    </recommendedName>
</protein>
<accession>A0ABQ4R661</accession>
<dbReference type="InterPro" id="IPR045304">
    <property type="entry name" value="LbH_SAT"/>
</dbReference>
<dbReference type="NCBIfam" id="TIGR01172">
    <property type="entry name" value="cysE"/>
    <property type="match status" value="1"/>
</dbReference>
<dbReference type="Gene3D" id="1.10.3130.10">
    <property type="entry name" value="serine acetyltransferase, domain 1"/>
    <property type="match status" value="1"/>
</dbReference>
<feature type="region of interest" description="Disordered" evidence="5">
    <location>
        <begin position="1"/>
        <end position="40"/>
    </location>
</feature>
<comment type="caution">
    <text evidence="7">The sequence shown here is derived from an EMBL/GenBank/DDBJ whole genome shotgun (WGS) entry which is preliminary data.</text>
</comment>
<dbReference type="Gene3D" id="2.160.10.10">
    <property type="entry name" value="Hexapeptide repeat proteins"/>
    <property type="match status" value="1"/>
</dbReference>
<keyword evidence="2" id="KW-0028">Amino-acid biosynthesis</keyword>